<dbReference type="Gene3D" id="1.10.1760.20">
    <property type="match status" value="1"/>
</dbReference>
<dbReference type="Pfam" id="PF07155">
    <property type="entry name" value="ECF-ribofla_trS"/>
    <property type="match status" value="1"/>
</dbReference>
<protein>
    <submittedName>
        <fullName evidence="16">Septum site-determining protein MinC</fullName>
    </submittedName>
</protein>
<evidence type="ECO:0000256" key="7">
    <source>
        <dbReference type="ARBA" id="ARBA00022737"/>
    </source>
</evidence>
<evidence type="ECO:0000256" key="9">
    <source>
        <dbReference type="ARBA" id="ARBA00022840"/>
    </source>
</evidence>
<sequence>MEAFSIERLTFAYPGSDQFAIQDISLSIREGEFITLCGNSGCGKSTLLKQLKTELAPHGKRSGQVRYRGMLLEEVERRVQVSEIGYVLQSPDNQIVTDKVWHELAFGLESLGCSESEIRRRVAETASFFGIQQWFHKKVTELSGGQKQLLNLASVMVMQPKVLLLDEPTSQLDPIAATEFLGTLGKINRELGVTILLTEHRLEEALPMSDRVIVMDESRIIAVGTPKEAGKRLRELRHEMFNAMPTPMRVYAGIDNELECPVTVREGREFLHQLAETLPYTKDLISDHTANANKPSIELDEIWFKYERNAVDVLKGLRLKAYPGEIHAIVGGNGTGKTTAISLIAGIRKPYRGKIKLHGKAAEKYSDSERFSRLLGVLPQNPQAIFVGKTVEKDLRDMLSGRKLDKDTIKERIQSIAQLCELEHLLDRHPYDLSGGEQQRAALAKVLLLEPTILLLDEPTKGLDAGYKIKLAEILRRLAVQGTTIVMVSHDIDFCASYADRCSMFFDGTIVSEGNPRDFFSGNRYYTTAANRMARDLIPLAVTADDIVQAFGGKEDTGERSHEDRPKVIPAFPRTTSDSLPSTVGDHANDQMPVEHRALPKRTLSAMMMILLLIPLTIWFGIYYLDDRKYYFISMLVILETLLPFALIYEGRKPQAKELVTLAVMCGLGVAGRMAFFMIPQFKPVVAIVIVSGVAFGAEAGFLVGAVTGFVSNYYFGQGPWTPWQMFAFGMIGFLAGLLFKKGLLRRNRIALCLFGGITTFALYGTIMNVSSVLMTQNKATFEMFIVACLRGVPFDLIHGAATVIFLLLLAKPMLEKLDRIKLKYGLMD</sequence>
<feature type="transmembrane region" description="Helical" evidence="14">
    <location>
        <begin position="723"/>
        <end position="740"/>
    </location>
</feature>
<proteinExistence type="inferred from homology"/>
<feature type="transmembrane region" description="Helical" evidence="14">
    <location>
        <begin position="604"/>
        <end position="625"/>
    </location>
</feature>
<accession>A0ABQ6GBN6</accession>
<dbReference type="Proteomes" id="UP001157114">
    <property type="component" value="Unassembled WGS sequence"/>
</dbReference>
<feature type="transmembrane region" description="Helical" evidence="14">
    <location>
        <begin position="686"/>
        <end position="711"/>
    </location>
</feature>
<organism evidence="16 17">
    <name type="scientific">Paenibacillus glycanilyticus</name>
    <dbReference type="NCBI Taxonomy" id="126569"/>
    <lineage>
        <taxon>Bacteria</taxon>
        <taxon>Bacillati</taxon>
        <taxon>Bacillota</taxon>
        <taxon>Bacilli</taxon>
        <taxon>Bacillales</taxon>
        <taxon>Paenibacillaceae</taxon>
        <taxon>Paenibacillus</taxon>
    </lineage>
</organism>
<evidence type="ECO:0000313" key="16">
    <source>
        <dbReference type="EMBL" id="GLX68067.1"/>
    </source>
</evidence>
<keyword evidence="6 14" id="KW-0812">Transmembrane</keyword>
<dbReference type="NCBIfam" id="NF010167">
    <property type="entry name" value="PRK13648.1"/>
    <property type="match status" value="2"/>
</dbReference>
<dbReference type="InterPro" id="IPR003439">
    <property type="entry name" value="ABC_transporter-like_ATP-bd"/>
</dbReference>
<keyword evidence="8" id="KW-0547">Nucleotide-binding</keyword>
<dbReference type="EMBL" id="BSSQ01000010">
    <property type="protein sequence ID" value="GLX68067.1"/>
    <property type="molecule type" value="Genomic_DNA"/>
</dbReference>
<dbReference type="InterPro" id="IPR017871">
    <property type="entry name" value="ABC_transporter-like_CS"/>
</dbReference>
<name>A0ABQ6GBN6_9BACL</name>
<feature type="transmembrane region" description="Helical" evidence="14">
    <location>
        <begin position="660"/>
        <end position="679"/>
    </location>
</feature>
<dbReference type="InterPro" id="IPR050095">
    <property type="entry name" value="ECF_ABC_transporter_ATP-bd"/>
</dbReference>
<dbReference type="Pfam" id="PF00005">
    <property type="entry name" value="ABC_tran"/>
    <property type="match status" value="2"/>
</dbReference>
<evidence type="ECO:0000256" key="2">
    <source>
        <dbReference type="ARBA" id="ARBA00004202"/>
    </source>
</evidence>
<dbReference type="InterPro" id="IPR003593">
    <property type="entry name" value="AAA+_ATPase"/>
</dbReference>
<dbReference type="PANTHER" id="PTHR43553">
    <property type="entry name" value="HEAVY METAL TRANSPORTER"/>
    <property type="match status" value="1"/>
</dbReference>
<keyword evidence="11 14" id="KW-1133">Transmembrane helix</keyword>
<evidence type="ECO:0000256" key="13">
    <source>
        <dbReference type="ARBA" id="ARBA00025157"/>
    </source>
</evidence>
<dbReference type="CDD" id="cd03225">
    <property type="entry name" value="ABC_cobalt_CbiO_domain1"/>
    <property type="match status" value="2"/>
</dbReference>
<keyword evidence="5" id="KW-1003">Cell membrane</keyword>
<dbReference type="PANTHER" id="PTHR43553:SF23">
    <property type="entry name" value="ABC TRANSPORTER ATP-BINDING COMPONENT"/>
    <property type="match status" value="1"/>
</dbReference>
<evidence type="ECO:0000313" key="17">
    <source>
        <dbReference type="Proteomes" id="UP001157114"/>
    </source>
</evidence>
<feature type="transmembrane region" description="Helical" evidence="14">
    <location>
        <begin position="752"/>
        <end position="777"/>
    </location>
</feature>
<dbReference type="PROSITE" id="PS50893">
    <property type="entry name" value="ABC_TRANSPORTER_2"/>
    <property type="match status" value="2"/>
</dbReference>
<dbReference type="SMART" id="SM00382">
    <property type="entry name" value="AAA"/>
    <property type="match status" value="2"/>
</dbReference>
<dbReference type="RefSeq" id="WP_284238812.1">
    <property type="nucleotide sequence ID" value="NZ_BSSQ01000010.1"/>
</dbReference>
<dbReference type="InterPro" id="IPR015856">
    <property type="entry name" value="ABC_transpr_CbiO/EcfA_su"/>
</dbReference>
<keyword evidence="17" id="KW-1185">Reference proteome</keyword>
<dbReference type="PROSITE" id="PS00211">
    <property type="entry name" value="ABC_TRANSPORTER_1"/>
    <property type="match status" value="2"/>
</dbReference>
<evidence type="ECO:0000256" key="12">
    <source>
        <dbReference type="ARBA" id="ARBA00023136"/>
    </source>
</evidence>
<evidence type="ECO:0000256" key="10">
    <source>
        <dbReference type="ARBA" id="ARBA00022967"/>
    </source>
</evidence>
<evidence type="ECO:0000256" key="1">
    <source>
        <dbReference type="ARBA" id="ARBA00004141"/>
    </source>
</evidence>
<comment type="caution">
    <text evidence="16">The sequence shown here is derived from an EMBL/GenBank/DDBJ whole genome shotgun (WGS) entry which is preliminary data.</text>
</comment>
<dbReference type="InterPro" id="IPR000515">
    <property type="entry name" value="MetI-like"/>
</dbReference>
<dbReference type="SUPFAM" id="SSF52540">
    <property type="entry name" value="P-loop containing nucleoside triphosphate hydrolases"/>
    <property type="match status" value="2"/>
</dbReference>
<keyword evidence="10" id="KW-1278">Translocase</keyword>
<comment type="subcellular location">
    <subcellularLocation>
        <location evidence="2">Cell membrane</location>
        <topology evidence="2">Peripheral membrane protein</topology>
    </subcellularLocation>
    <subcellularLocation>
        <location evidence="1">Membrane</location>
        <topology evidence="1">Multi-pass membrane protein</topology>
    </subcellularLocation>
</comment>
<dbReference type="Gene3D" id="3.40.50.300">
    <property type="entry name" value="P-loop containing nucleotide triphosphate hydrolases"/>
    <property type="match status" value="2"/>
</dbReference>
<evidence type="ECO:0000256" key="6">
    <source>
        <dbReference type="ARBA" id="ARBA00022692"/>
    </source>
</evidence>
<dbReference type="CDD" id="cd06261">
    <property type="entry name" value="TM_PBP2"/>
    <property type="match status" value="1"/>
</dbReference>
<comment type="function">
    <text evidence="13">Probably part of an ABC transporter complex. Responsible for energy coupling to the transport system.</text>
</comment>
<keyword evidence="4" id="KW-0813">Transport</keyword>
<evidence type="ECO:0000256" key="8">
    <source>
        <dbReference type="ARBA" id="ARBA00022741"/>
    </source>
</evidence>
<feature type="transmembrane region" description="Helical" evidence="14">
    <location>
        <begin position="797"/>
        <end position="815"/>
    </location>
</feature>
<comment type="similarity">
    <text evidence="3">Belongs to the ABC transporter superfamily.</text>
</comment>
<evidence type="ECO:0000256" key="14">
    <source>
        <dbReference type="SAM" id="Phobius"/>
    </source>
</evidence>
<dbReference type="InterPro" id="IPR009825">
    <property type="entry name" value="ECF_substrate-spec-like"/>
</dbReference>
<evidence type="ECO:0000256" key="11">
    <source>
        <dbReference type="ARBA" id="ARBA00022989"/>
    </source>
</evidence>
<reference evidence="16 17" key="1">
    <citation type="submission" date="2023-03" db="EMBL/GenBank/DDBJ databases">
        <title>Draft genome sequence of the bacteria which degrade cell wall of Tricholomamatutake.</title>
        <authorList>
            <person name="Konishi Y."/>
            <person name="Fukuta Y."/>
            <person name="Shirasaka N."/>
        </authorList>
    </citation>
    <scope>NUCLEOTIDE SEQUENCE [LARGE SCALE GENOMIC DNA]</scope>
    <source>
        <strain evidence="17">mu1</strain>
    </source>
</reference>
<gene>
    <name evidence="16" type="ORF">MU1_24120</name>
</gene>
<evidence type="ECO:0000256" key="5">
    <source>
        <dbReference type="ARBA" id="ARBA00022475"/>
    </source>
</evidence>
<feature type="transmembrane region" description="Helical" evidence="14">
    <location>
        <begin position="630"/>
        <end position="648"/>
    </location>
</feature>
<evidence type="ECO:0000259" key="15">
    <source>
        <dbReference type="PROSITE" id="PS50893"/>
    </source>
</evidence>
<evidence type="ECO:0000256" key="4">
    <source>
        <dbReference type="ARBA" id="ARBA00022448"/>
    </source>
</evidence>
<keyword evidence="7" id="KW-0677">Repeat</keyword>
<dbReference type="InterPro" id="IPR027417">
    <property type="entry name" value="P-loop_NTPase"/>
</dbReference>
<keyword evidence="12 14" id="KW-0472">Membrane</keyword>
<feature type="domain" description="ABC transporter" evidence="15">
    <location>
        <begin position="4"/>
        <end position="242"/>
    </location>
</feature>
<keyword evidence="9" id="KW-0067">ATP-binding</keyword>
<feature type="domain" description="ABC transporter" evidence="15">
    <location>
        <begin position="297"/>
        <end position="532"/>
    </location>
</feature>
<evidence type="ECO:0000256" key="3">
    <source>
        <dbReference type="ARBA" id="ARBA00005417"/>
    </source>
</evidence>